<protein>
    <recommendedName>
        <fullName evidence="4">NOT2/NOT3/NOT5 C-terminal domain-containing protein</fullName>
    </recommendedName>
</protein>
<reference evidence="5" key="1">
    <citation type="submission" date="2019-03" db="EMBL/GenBank/DDBJ databases">
        <authorList>
            <person name="Mank J."/>
            <person name="Almeida P."/>
        </authorList>
    </citation>
    <scope>NUCLEOTIDE SEQUENCE</scope>
    <source>
        <strain evidence="5">78183</strain>
    </source>
</reference>
<evidence type="ECO:0000259" key="4">
    <source>
        <dbReference type="Pfam" id="PF04153"/>
    </source>
</evidence>
<name>A0A6N2L9D7_SALVM</name>
<dbReference type="GO" id="GO:0006355">
    <property type="term" value="P:regulation of DNA-templated transcription"/>
    <property type="evidence" value="ECO:0007669"/>
    <property type="project" value="InterPro"/>
</dbReference>
<proteinExistence type="inferred from homology"/>
<evidence type="ECO:0000256" key="1">
    <source>
        <dbReference type="ARBA" id="ARBA00007682"/>
    </source>
</evidence>
<keyword evidence="2" id="KW-0805">Transcription regulation</keyword>
<dbReference type="InterPro" id="IPR007282">
    <property type="entry name" value="NOT2/3/5_C"/>
</dbReference>
<keyword evidence="3" id="KW-0804">Transcription</keyword>
<organism evidence="5">
    <name type="scientific">Salix viminalis</name>
    <name type="common">Common osier</name>
    <name type="synonym">Basket willow</name>
    <dbReference type="NCBI Taxonomy" id="40686"/>
    <lineage>
        <taxon>Eukaryota</taxon>
        <taxon>Viridiplantae</taxon>
        <taxon>Streptophyta</taxon>
        <taxon>Embryophyta</taxon>
        <taxon>Tracheophyta</taxon>
        <taxon>Spermatophyta</taxon>
        <taxon>Magnoliopsida</taxon>
        <taxon>eudicotyledons</taxon>
        <taxon>Gunneridae</taxon>
        <taxon>Pentapetalae</taxon>
        <taxon>rosids</taxon>
        <taxon>fabids</taxon>
        <taxon>Malpighiales</taxon>
        <taxon>Salicaceae</taxon>
        <taxon>Saliceae</taxon>
        <taxon>Salix</taxon>
    </lineage>
</organism>
<accession>A0A6N2L9D7</accession>
<dbReference type="Gene3D" id="2.30.30.1020">
    <property type="entry name" value="CCR4-NOT complex subunit 2/3/5, C-terminal domain"/>
    <property type="match status" value="1"/>
</dbReference>
<dbReference type="InterPro" id="IPR038635">
    <property type="entry name" value="CCR4-NOT_su2/3/5_C_sf"/>
</dbReference>
<gene>
    <name evidence="5" type="ORF">SVIM_LOCUS199552</name>
</gene>
<evidence type="ECO:0000256" key="3">
    <source>
        <dbReference type="ARBA" id="ARBA00023163"/>
    </source>
</evidence>
<feature type="domain" description="NOT2/NOT3/NOT5 C-terminal" evidence="4">
    <location>
        <begin position="19"/>
        <end position="104"/>
    </location>
</feature>
<dbReference type="PANTHER" id="PTHR23326">
    <property type="entry name" value="CCR4 NOT-RELATED"/>
    <property type="match status" value="1"/>
</dbReference>
<dbReference type="InterPro" id="IPR040168">
    <property type="entry name" value="Not2/3/5"/>
</dbReference>
<evidence type="ECO:0000313" key="5">
    <source>
        <dbReference type="EMBL" id="VFU37559.1"/>
    </source>
</evidence>
<dbReference type="EMBL" id="CAADRP010001291">
    <property type="protein sequence ID" value="VFU37559.1"/>
    <property type="molecule type" value="Genomic_DNA"/>
</dbReference>
<comment type="similarity">
    <text evidence="1">Belongs to the CNOT2/3/5 family.</text>
</comment>
<evidence type="ECO:0000256" key="2">
    <source>
        <dbReference type="ARBA" id="ARBA00023015"/>
    </source>
</evidence>
<dbReference type="GO" id="GO:0030015">
    <property type="term" value="C:CCR4-NOT core complex"/>
    <property type="evidence" value="ECO:0007669"/>
    <property type="project" value="InterPro"/>
</dbReference>
<sequence>MFQNAIMLSHHLHWIIITFQNSRQKRCFLHFTGMPKDEAQLHAANILYERGWLYYKEQRRWFERVPNTEPLVKTSTYERGSYHCFEPNTFEIKLKENFVLHYEMVEKRPGLPQH</sequence>
<dbReference type="AlphaFoldDB" id="A0A6N2L9D7"/>
<dbReference type="Pfam" id="PF04153">
    <property type="entry name" value="NOT2_3_5_C"/>
    <property type="match status" value="1"/>
</dbReference>